<dbReference type="EMBL" id="LJPT01000106">
    <property type="protein sequence ID" value="KPW47785.1"/>
    <property type="molecule type" value="Genomic_DNA"/>
</dbReference>
<name>A0A0P9LTL0_9PSED</name>
<gene>
    <name evidence="1" type="ORF">ALO88_04887</name>
</gene>
<dbReference type="AlphaFoldDB" id="A0A0P9LTL0"/>
<evidence type="ECO:0000313" key="1">
    <source>
        <dbReference type="EMBL" id="KPW47785.1"/>
    </source>
</evidence>
<comment type="caution">
    <text evidence="1">The sequence shown here is derived from an EMBL/GenBank/DDBJ whole genome shotgun (WGS) entry which is preliminary data.</text>
</comment>
<organism evidence="1 2">
    <name type="scientific">Pseudomonas syringae pv. antirrhini</name>
    <dbReference type="NCBI Taxonomy" id="251702"/>
    <lineage>
        <taxon>Bacteria</taxon>
        <taxon>Pseudomonadati</taxon>
        <taxon>Pseudomonadota</taxon>
        <taxon>Gammaproteobacteria</taxon>
        <taxon>Pseudomonadales</taxon>
        <taxon>Pseudomonadaceae</taxon>
        <taxon>Pseudomonas</taxon>
    </lineage>
</organism>
<reference evidence="1 2" key="1">
    <citation type="submission" date="2015-09" db="EMBL/GenBank/DDBJ databases">
        <title>Genome announcement of multiple Pseudomonas syringae strains.</title>
        <authorList>
            <person name="Thakur S."/>
            <person name="Wang P.W."/>
            <person name="Gong Y."/>
            <person name="Weir B.S."/>
            <person name="Guttman D.S."/>
        </authorList>
    </citation>
    <scope>NUCLEOTIDE SEQUENCE [LARGE SCALE GENOMIC DNA]</scope>
    <source>
        <strain evidence="1 2">ICMP4303</strain>
    </source>
</reference>
<protein>
    <submittedName>
        <fullName evidence="1">Uncharacterized protein</fullName>
    </submittedName>
</protein>
<evidence type="ECO:0000313" key="2">
    <source>
        <dbReference type="Proteomes" id="UP000050425"/>
    </source>
</evidence>
<dbReference type="PATRIC" id="fig|251702.3.peg.2186"/>
<dbReference type="Proteomes" id="UP000050425">
    <property type="component" value="Unassembled WGS sequence"/>
</dbReference>
<accession>A0A0P9LTL0</accession>
<proteinExistence type="predicted"/>
<sequence>MRKTRVLPRRKTKIQLHSVTVSSAGAEFLYHQRSILFICWSMTCRRKLLVQTSRLGDQARQITLAARYPPPTHRPGQKVERVHSQLEIRSVHRLASQQSALIIVKPGAKPPAQPSLLESMLALTVHPP</sequence>